<feature type="domain" description="GH10" evidence="11">
    <location>
        <begin position="56"/>
        <end position="755"/>
    </location>
</feature>
<dbReference type="InterPro" id="IPR044846">
    <property type="entry name" value="GH10"/>
</dbReference>
<evidence type="ECO:0000313" key="17">
    <source>
        <dbReference type="EMBL" id="CCO21291.1"/>
    </source>
</evidence>
<dbReference type="PANTHER" id="PTHR31490:SF88">
    <property type="entry name" value="BETA-XYLANASE"/>
    <property type="match status" value="1"/>
</dbReference>
<gene>
    <name evidence="12" type="ORF">BN138_224</name>
    <name evidence="13" type="ORF">BN138_298</name>
    <name evidence="14" type="ORF">BN138_309</name>
    <name evidence="15" type="ORF">BN138_343</name>
    <name evidence="16" type="ORF">BN138_396</name>
    <name evidence="17" type="ORF">BN138_479</name>
    <name evidence="18" type="ORF">BN138_509</name>
</gene>
<comment type="catalytic activity">
    <reaction evidence="1">
        <text>Endohydrolysis of (1-&gt;4)-beta-D-xylosidic linkages in xylans.</text>
        <dbReference type="EC" id="3.2.1.8"/>
    </reaction>
</comment>
<evidence type="ECO:0000259" key="11">
    <source>
        <dbReference type="PROSITE" id="PS51760"/>
    </source>
</evidence>
<evidence type="ECO:0000313" key="13">
    <source>
        <dbReference type="EMBL" id="CCO21110.1"/>
    </source>
</evidence>
<evidence type="ECO:0000256" key="8">
    <source>
        <dbReference type="ARBA" id="ARBA00023277"/>
    </source>
</evidence>
<evidence type="ECO:0000313" key="14">
    <source>
        <dbReference type="EMBL" id="CCO21121.1"/>
    </source>
</evidence>
<keyword evidence="8" id="KW-0119">Carbohydrate metabolism</keyword>
<keyword evidence="9" id="KW-0326">Glycosidase</keyword>
<dbReference type="EC" id="3.2.1.8" evidence="3"/>
<dbReference type="SUPFAM" id="SSF49785">
    <property type="entry name" value="Galactose-binding domain-like"/>
    <property type="match status" value="2"/>
</dbReference>
<dbReference type="InterPro" id="IPR008979">
    <property type="entry name" value="Galactose-bd-like_sf"/>
</dbReference>
<evidence type="ECO:0000256" key="9">
    <source>
        <dbReference type="ARBA" id="ARBA00023295"/>
    </source>
</evidence>
<dbReference type="Gene3D" id="2.60.120.260">
    <property type="entry name" value="Galactose-binding domain-like"/>
    <property type="match status" value="2"/>
</dbReference>
<evidence type="ECO:0000313" key="12">
    <source>
        <dbReference type="EMBL" id="CCO21036.1"/>
    </source>
</evidence>
<dbReference type="EMBL" id="HF548290">
    <property type="protein sequence ID" value="CCO21291.1"/>
    <property type="molecule type" value="Genomic_DNA"/>
</dbReference>
<proteinExistence type="inferred from homology"/>
<evidence type="ECO:0000256" key="10">
    <source>
        <dbReference type="ARBA" id="ARBA00023326"/>
    </source>
</evidence>
<evidence type="ECO:0000256" key="6">
    <source>
        <dbReference type="ARBA" id="ARBA00022737"/>
    </source>
</evidence>
<keyword evidence="7 13" id="KW-0378">Hydrolase</keyword>
<organism evidence="13">
    <name type="scientific">termite gut metagenome</name>
    <dbReference type="NCBI Taxonomy" id="433724"/>
    <lineage>
        <taxon>unclassified sequences</taxon>
        <taxon>metagenomes</taxon>
        <taxon>organismal metagenomes</taxon>
    </lineage>
</organism>
<dbReference type="PROSITE" id="PS51760">
    <property type="entry name" value="GH10_2"/>
    <property type="match status" value="1"/>
</dbReference>
<evidence type="ECO:0000256" key="2">
    <source>
        <dbReference type="ARBA" id="ARBA00007495"/>
    </source>
</evidence>
<reference evidence="13" key="1">
    <citation type="submission" date="2012-10" db="EMBL/GenBank/DDBJ databases">
        <authorList>
            <person name="Sandrine L."/>
        </authorList>
    </citation>
    <scope>NUCLEOTIDE SEQUENCE</scope>
</reference>
<sequence length="776" mass="84029">MNFKPINTMNLKNIIRLLTVALVLVGLNSCYSEKMKWDDPYTHIPTGDLPIELQEKIAMYEAINAYATFKIGVAVDFGLYMTDEEYRAIVDENFDEVVPGNEMKQQSLMNAQGVLNFDRNDPTIEELLAAGLDIYGHTLVWYQQAQASYFNSLIAPTIVPGTPGSSLVDGSFEEGMGGWTPAFNAQNYTVVDTEAVDGTQSLQVVVSGSTGKYDAQLNSPAFPIVAGHHYQLSFWIKGSVPGKVGIDFPNAELGNQYPWVNGAELADVGTSWTQVIYNTETVGDPAMIATADNGAMTVRLLLGGVAECTYLIDAVEITDLDDAPVDTNLISDGNFEGGAMGDWVAPYYSDEYTVVDTESFDGTHSLQVAVGSGAAGKYDRQLNSPAFPIITGHHYQISFWIKSNGDGKVGLDFPSNELGNQYPWGSGGELATVGTSWTQVTYNTTVSGDPAMIATADNAAMTFRLLLGAVADCTYWIDAVEVTDLDTANAGARVAPRMMTRASGPITIEKTPEEKKEIIGAAFVKYITDVATHYKGKVTAWDVLNEPMNENGTLRVGTEDLSATSVFHWAYYLGEDYAVTAFKTAREADPDAKLFINDYGLESTGGAKLDGLIGYVNHIEANGGQVDGIGTQMHLNLNWVDRDAITAMFTKLAATGKLIKVTELDIAISTESSAGGGPATPLSPAAAELEAQADLYGFVAKTYSEIIPPAQQYGITLWGVSDNPEQHLYWLPNDAPCLWDADYQRKWAYKGFCDGLYGSDVSADWTYDDLVNDAAK</sequence>
<evidence type="ECO:0000256" key="5">
    <source>
        <dbReference type="ARBA" id="ARBA00022729"/>
    </source>
</evidence>
<accession>S0DFK9</accession>
<keyword evidence="6" id="KW-0677">Repeat</keyword>
<dbReference type="EMBL" id="HF548284">
    <property type="protein sequence ID" value="CCO21110.1"/>
    <property type="molecule type" value="Genomic_DNA"/>
</dbReference>
<dbReference type="InterPro" id="IPR017853">
    <property type="entry name" value="GH"/>
</dbReference>
<dbReference type="Pfam" id="PF00331">
    <property type="entry name" value="Glyco_hydro_10"/>
    <property type="match status" value="2"/>
</dbReference>
<keyword evidence="4" id="KW-0858">Xylan degradation</keyword>
<dbReference type="GO" id="GO:0000272">
    <property type="term" value="P:polysaccharide catabolic process"/>
    <property type="evidence" value="ECO:0007669"/>
    <property type="project" value="UniProtKB-KW"/>
</dbReference>
<evidence type="ECO:0000313" key="16">
    <source>
        <dbReference type="EMBL" id="CCO21208.1"/>
    </source>
</evidence>
<dbReference type="PROSITE" id="PS00591">
    <property type="entry name" value="GH10_1"/>
    <property type="match status" value="1"/>
</dbReference>
<dbReference type="AlphaFoldDB" id="S0DFK9"/>
<evidence type="ECO:0000256" key="3">
    <source>
        <dbReference type="ARBA" id="ARBA00012590"/>
    </source>
</evidence>
<dbReference type="InterPro" id="IPR031158">
    <property type="entry name" value="GH10_AS"/>
</dbReference>
<evidence type="ECO:0000256" key="7">
    <source>
        <dbReference type="ARBA" id="ARBA00022801"/>
    </source>
</evidence>
<evidence type="ECO:0000313" key="18">
    <source>
        <dbReference type="EMBL" id="CCO21321.1"/>
    </source>
</evidence>
<dbReference type="GO" id="GO:0004553">
    <property type="term" value="F:hydrolase activity, hydrolyzing O-glycosyl compounds"/>
    <property type="evidence" value="ECO:0007669"/>
    <property type="project" value="InterPro"/>
</dbReference>
<evidence type="ECO:0000256" key="4">
    <source>
        <dbReference type="ARBA" id="ARBA00022651"/>
    </source>
</evidence>
<dbReference type="Pfam" id="PF02018">
    <property type="entry name" value="CBM_4_9"/>
    <property type="match status" value="2"/>
</dbReference>
<keyword evidence="5" id="KW-0732">Signal</keyword>
<evidence type="ECO:0000256" key="1">
    <source>
        <dbReference type="ARBA" id="ARBA00000681"/>
    </source>
</evidence>
<protein>
    <recommendedName>
        <fullName evidence="3">endo-1,4-beta-xylanase</fullName>
        <ecNumber evidence="3">3.2.1.8</ecNumber>
    </recommendedName>
</protein>
<dbReference type="PANTHER" id="PTHR31490">
    <property type="entry name" value="GLYCOSYL HYDROLASE"/>
    <property type="match status" value="1"/>
</dbReference>
<comment type="similarity">
    <text evidence="2">Belongs to the glycosyl hydrolase 10 (cellulase F) family.</text>
</comment>
<dbReference type="EMBL" id="HF548285">
    <property type="protein sequence ID" value="CCO21121.1"/>
    <property type="molecule type" value="Genomic_DNA"/>
</dbReference>
<dbReference type="EMBL" id="HF548291">
    <property type="protein sequence ID" value="CCO21321.1"/>
    <property type="molecule type" value="Genomic_DNA"/>
</dbReference>
<dbReference type="Gene3D" id="3.20.20.80">
    <property type="entry name" value="Glycosidases"/>
    <property type="match status" value="2"/>
</dbReference>
<keyword evidence="10" id="KW-0624">Polysaccharide degradation</keyword>
<dbReference type="EMBL" id="HF548288">
    <property type="protein sequence ID" value="CCO21208.1"/>
    <property type="molecule type" value="Genomic_DNA"/>
</dbReference>
<evidence type="ECO:0000313" key="15">
    <source>
        <dbReference type="EMBL" id="CCO21155.1"/>
    </source>
</evidence>
<dbReference type="InterPro" id="IPR003305">
    <property type="entry name" value="CenC_carb-bd"/>
</dbReference>
<dbReference type="InterPro" id="IPR001000">
    <property type="entry name" value="GH10_dom"/>
</dbReference>
<dbReference type="SUPFAM" id="SSF51445">
    <property type="entry name" value="(Trans)glycosidases"/>
    <property type="match status" value="1"/>
</dbReference>
<dbReference type="EMBL" id="HF548280">
    <property type="protein sequence ID" value="CCO21036.1"/>
    <property type="molecule type" value="Genomic_DNA"/>
</dbReference>
<dbReference type="EMBL" id="HF548286">
    <property type="protein sequence ID" value="CCO21155.1"/>
    <property type="molecule type" value="Genomic_DNA"/>
</dbReference>
<reference evidence="13" key="2">
    <citation type="journal article" date="2013" name="Biotechnol. Biofuels">
        <title>Mining for hemicellulases in the fungus-growing termite Pseudacanthotermes militaris using functional metagenomics.</title>
        <authorList>
            <person name="Bastien G."/>
            <person name="Arnal G."/>
            <person name="Bozonnet S."/>
            <person name="Laguerre S."/>
            <person name="Ferreira F."/>
            <person name="Faure R."/>
            <person name="Henrissat B."/>
            <person name="Lefevre F."/>
            <person name="Robe P."/>
            <person name="Bouchez O."/>
            <person name="Noirot C."/>
            <person name="Dumon C."/>
            <person name="O'Donohue M."/>
        </authorList>
    </citation>
    <scope>NUCLEOTIDE SEQUENCE</scope>
</reference>
<dbReference type="SMART" id="SM00633">
    <property type="entry name" value="Glyco_10"/>
    <property type="match status" value="1"/>
</dbReference>
<name>S0DFK9_9ZZZZ</name>